<dbReference type="EMBL" id="MDKC01000013">
    <property type="protein sequence ID" value="ODG91822.1"/>
    <property type="molecule type" value="Genomic_DNA"/>
</dbReference>
<organism evidence="2 3">
    <name type="scientific">Gottfriedia luciferensis</name>
    <dbReference type="NCBI Taxonomy" id="178774"/>
    <lineage>
        <taxon>Bacteria</taxon>
        <taxon>Bacillati</taxon>
        <taxon>Bacillota</taxon>
        <taxon>Bacilli</taxon>
        <taxon>Bacillales</taxon>
        <taxon>Bacillaceae</taxon>
        <taxon>Gottfriedia</taxon>
    </lineage>
</organism>
<dbReference type="Proteomes" id="UP000094580">
    <property type="component" value="Unassembled WGS sequence"/>
</dbReference>
<gene>
    <name evidence="2" type="ORF">BED47_04885</name>
</gene>
<protein>
    <recommendedName>
        <fullName evidence="4">Glucokinase</fullName>
    </recommendedName>
</protein>
<dbReference type="Gene3D" id="3.30.420.40">
    <property type="match status" value="2"/>
</dbReference>
<dbReference type="CDD" id="cd24068">
    <property type="entry name" value="ASKHA_NBD_ROK_FnNanK-like"/>
    <property type="match status" value="1"/>
</dbReference>
<dbReference type="PANTHER" id="PTHR18964:SF165">
    <property type="entry name" value="BETA-GLUCOSIDE KINASE"/>
    <property type="match status" value="1"/>
</dbReference>
<dbReference type="PANTHER" id="PTHR18964">
    <property type="entry name" value="ROK (REPRESSOR, ORF, KINASE) FAMILY"/>
    <property type="match status" value="1"/>
</dbReference>
<dbReference type="SUPFAM" id="SSF53067">
    <property type="entry name" value="Actin-like ATPase domain"/>
    <property type="match status" value="1"/>
</dbReference>
<name>A0ABX2ZQY7_9BACI</name>
<evidence type="ECO:0000256" key="1">
    <source>
        <dbReference type="ARBA" id="ARBA00006479"/>
    </source>
</evidence>
<comment type="caution">
    <text evidence="2">The sequence shown here is derived from an EMBL/GenBank/DDBJ whole genome shotgun (WGS) entry which is preliminary data.</text>
</comment>
<comment type="similarity">
    <text evidence="1">Belongs to the ROK (NagC/XylR) family.</text>
</comment>
<dbReference type="InterPro" id="IPR000600">
    <property type="entry name" value="ROK"/>
</dbReference>
<evidence type="ECO:0000313" key="2">
    <source>
        <dbReference type="EMBL" id="ODG91822.1"/>
    </source>
</evidence>
<sequence>MMVENIVCFDIGGTFIKFGLINRDGHLVYKDKVPTPKSNIQKLLPELLAEKIKKLQNDFLIAGIGISSCGLVNHETGEILFSNNIPDYSGMKLGEILFNLFKLPVSVENDVKSACIGEMWKGAIQGKKDVVFLTLGTGIGSTIIIDGKIVSGSRYLAGELGHTVIINNGRSCGCGRRGCFERYASTSALVSDFIDEKNKNSEVIKKISGEEILALVEEGDSIATAVYKNFINYISIGLSNIVHLLNPEAIIIGGGIAEQGDRFIQDINSEIKKETMPIYHQETLVFPSILGNDAGLYGACYLTLKKLNYLHV</sequence>
<evidence type="ECO:0008006" key="4">
    <source>
        <dbReference type="Google" id="ProtNLM"/>
    </source>
</evidence>
<reference evidence="2 3" key="1">
    <citation type="submission" date="2016-07" db="EMBL/GenBank/DDBJ databases">
        <authorList>
            <person name="Townsley L."/>
            <person name="Shank E.A."/>
        </authorList>
    </citation>
    <scope>NUCLEOTIDE SEQUENCE [LARGE SCALE GENOMIC DNA]</scope>
    <source>
        <strain evidence="2 3">CH01</strain>
    </source>
</reference>
<proteinExistence type="inferred from homology"/>
<accession>A0ABX2ZQY7</accession>
<evidence type="ECO:0000313" key="3">
    <source>
        <dbReference type="Proteomes" id="UP000094580"/>
    </source>
</evidence>
<dbReference type="InterPro" id="IPR043129">
    <property type="entry name" value="ATPase_NBD"/>
</dbReference>
<dbReference type="Pfam" id="PF00480">
    <property type="entry name" value="ROK"/>
    <property type="match status" value="1"/>
</dbReference>
<keyword evidence="3" id="KW-1185">Reference proteome</keyword>